<keyword evidence="7" id="KW-0406">Ion transport</keyword>
<dbReference type="InterPro" id="IPR002299">
    <property type="entry name" value="Porin_Neis"/>
</dbReference>
<dbReference type="Proteomes" id="UP000583127">
    <property type="component" value="Unassembled WGS sequence"/>
</dbReference>
<evidence type="ECO:0000256" key="1">
    <source>
        <dbReference type="ARBA" id="ARBA00004571"/>
    </source>
</evidence>
<organism evidence="13 14">
    <name type="scientific">Paraburkholderia antibiotica</name>
    <dbReference type="NCBI Taxonomy" id="2728839"/>
    <lineage>
        <taxon>Bacteria</taxon>
        <taxon>Pseudomonadati</taxon>
        <taxon>Pseudomonadota</taxon>
        <taxon>Betaproteobacteria</taxon>
        <taxon>Burkholderiales</taxon>
        <taxon>Burkholderiaceae</taxon>
        <taxon>Paraburkholderia</taxon>
    </lineage>
</organism>
<evidence type="ECO:0000313" key="13">
    <source>
        <dbReference type="EMBL" id="NML35384.1"/>
    </source>
</evidence>
<reference evidence="13 14" key="1">
    <citation type="submission" date="2020-04" db="EMBL/GenBank/DDBJ databases">
        <title>Paraburkholderia sp. G-4-1-8 isolated from soil.</title>
        <authorList>
            <person name="Dahal R.H."/>
        </authorList>
    </citation>
    <scope>NUCLEOTIDE SEQUENCE [LARGE SCALE GENOMIC DNA]</scope>
    <source>
        <strain evidence="13 14">G-4-1-8</strain>
    </source>
</reference>
<dbReference type="Pfam" id="PF13609">
    <property type="entry name" value="Porin_4"/>
    <property type="match status" value="1"/>
</dbReference>
<keyword evidence="10" id="KW-0998">Cell outer membrane</keyword>
<dbReference type="InterPro" id="IPR050298">
    <property type="entry name" value="Gram-neg_bact_OMP"/>
</dbReference>
<keyword evidence="4" id="KW-1134">Transmembrane beta strand</keyword>
<evidence type="ECO:0000256" key="5">
    <source>
        <dbReference type="ARBA" id="ARBA00022692"/>
    </source>
</evidence>
<keyword evidence="5" id="KW-0812">Transmembrane</keyword>
<name>A0A7Y0A2S9_9BURK</name>
<protein>
    <submittedName>
        <fullName evidence="13">Porin</fullName>
    </submittedName>
</protein>
<keyword evidence="6 11" id="KW-0732">Signal</keyword>
<dbReference type="Gene3D" id="2.40.160.10">
    <property type="entry name" value="Porin"/>
    <property type="match status" value="1"/>
</dbReference>
<keyword evidence="14" id="KW-1185">Reference proteome</keyword>
<dbReference type="GO" id="GO:0009279">
    <property type="term" value="C:cell outer membrane"/>
    <property type="evidence" value="ECO:0007669"/>
    <property type="project" value="UniProtKB-SubCell"/>
</dbReference>
<dbReference type="GO" id="GO:0015288">
    <property type="term" value="F:porin activity"/>
    <property type="evidence" value="ECO:0007669"/>
    <property type="project" value="UniProtKB-KW"/>
</dbReference>
<evidence type="ECO:0000256" key="10">
    <source>
        <dbReference type="ARBA" id="ARBA00023237"/>
    </source>
</evidence>
<evidence type="ECO:0000256" key="4">
    <source>
        <dbReference type="ARBA" id="ARBA00022452"/>
    </source>
</evidence>
<dbReference type="CDD" id="cd00342">
    <property type="entry name" value="gram_neg_porins"/>
    <property type="match status" value="1"/>
</dbReference>
<dbReference type="GO" id="GO:0006811">
    <property type="term" value="P:monoatomic ion transport"/>
    <property type="evidence" value="ECO:0007669"/>
    <property type="project" value="UniProtKB-KW"/>
</dbReference>
<comment type="caution">
    <text evidence="13">The sequence shown here is derived from an EMBL/GenBank/DDBJ whole genome shotgun (WGS) entry which is preliminary data.</text>
</comment>
<dbReference type="InterPro" id="IPR033900">
    <property type="entry name" value="Gram_neg_porin_domain"/>
</dbReference>
<evidence type="ECO:0000256" key="3">
    <source>
        <dbReference type="ARBA" id="ARBA00022448"/>
    </source>
</evidence>
<feature type="chain" id="PRO_5030967778" evidence="11">
    <location>
        <begin position="21"/>
        <end position="359"/>
    </location>
</feature>
<feature type="signal peptide" evidence="11">
    <location>
        <begin position="1"/>
        <end position="20"/>
    </location>
</feature>
<keyword evidence="8" id="KW-0626">Porin</keyword>
<dbReference type="AlphaFoldDB" id="A0A7Y0A2S9"/>
<feature type="domain" description="Porin" evidence="12">
    <location>
        <begin position="19"/>
        <end position="328"/>
    </location>
</feature>
<dbReference type="GO" id="GO:0046930">
    <property type="term" value="C:pore complex"/>
    <property type="evidence" value="ECO:0007669"/>
    <property type="project" value="UniProtKB-KW"/>
</dbReference>
<comment type="subcellular location">
    <subcellularLocation>
        <location evidence="1">Cell outer membrane</location>
        <topology evidence="1">Multi-pass membrane protein</topology>
    </subcellularLocation>
</comment>
<evidence type="ECO:0000256" key="11">
    <source>
        <dbReference type="SAM" id="SignalP"/>
    </source>
</evidence>
<dbReference type="PANTHER" id="PTHR34501">
    <property type="entry name" value="PROTEIN YDDL-RELATED"/>
    <property type="match status" value="1"/>
</dbReference>
<keyword evidence="3" id="KW-0813">Transport</keyword>
<evidence type="ECO:0000256" key="2">
    <source>
        <dbReference type="ARBA" id="ARBA00011233"/>
    </source>
</evidence>
<evidence type="ECO:0000256" key="8">
    <source>
        <dbReference type="ARBA" id="ARBA00023114"/>
    </source>
</evidence>
<dbReference type="SUPFAM" id="SSF56935">
    <property type="entry name" value="Porins"/>
    <property type="match status" value="1"/>
</dbReference>
<proteinExistence type="predicted"/>
<gene>
    <name evidence="13" type="ORF">HHL14_31755</name>
</gene>
<dbReference type="InterPro" id="IPR023614">
    <property type="entry name" value="Porin_dom_sf"/>
</dbReference>
<dbReference type="PANTHER" id="PTHR34501:SF9">
    <property type="entry name" value="MAJOR OUTER MEMBRANE PROTEIN P.IA"/>
    <property type="match status" value="1"/>
</dbReference>
<keyword evidence="9" id="KW-0472">Membrane</keyword>
<dbReference type="EMBL" id="JABBFZ010000037">
    <property type="protein sequence ID" value="NML35384.1"/>
    <property type="molecule type" value="Genomic_DNA"/>
</dbReference>
<evidence type="ECO:0000256" key="6">
    <source>
        <dbReference type="ARBA" id="ARBA00022729"/>
    </source>
</evidence>
<evidence type="ECO:0000313" key="14">
    <source>
        <dbReference type="Proteomes" id="UP000583127"/>
    </source>
</evidence>
<evidence type="ECO:0000256" key="7">
    <source>
        <dbReference type="ARBA" id="ARBA00023065"/>
    </source>
</evidence>
<evidence type="ECO:0000256" key="9">
    <source>
        <dbReference type="ARBA" id="ARBA00023136"/>
    </source>
</evidence>
<dbReference type="RefSeq" id="WP_169501562.1">
    <property type="nucleotide sequence ID" value="NZ_JABBFZ010000037.1"/>
</dbReference>
<dbReference type="PRINTS" id="PR00184">
    <property type="entry name" value="NEISSPPORIN"/>
</dbReference>
<comment type="subunit">
    <text evidence="2">Homotrimer.</text>
</comment>
<sequence length="359" mass="38197">MKRHLAVGMLLQGVVTSIFAQSSVTLYGSIDNGLTYVNNLGGHSSVMFQSGISKDNSLGFTGVEDLGDGMTALFKIENGFSSTTGALGQGGLMFGKQAYVGLAQNSVGQITLGRQYDFTILLDPYMSCFTCGIYSVENADLDRASGERLNNSAQFRSADFKGFTFGTMYAFGQGAGALTTNAGRAISANAKYTHGPFSAIVVYTDINGAPIRAGSLGVPTVLGVPVQSSTTLTVDKQRIVAVGALYELGAWTPSVTYSNTELKLGATTATDQILRLGTTYRVRPDVLLAGQLSADRFQQARWYTINTGFHYFLSKRTDLYFDVAAQRATGPGTKASVFLTAPSSTNSQFVSHAGIKHVF</sequence>
<evidence type="ECO:0000259" key="12">
    <source>
        <dbReference type="Pfam" id="PF13609"/>
    </source>
</evidence>
<accession>A0A7Y0A2S9</accession>